<feature type="region of interest" description="Disordered" evidence="1">
    <location>
        <begin position="1"/>
        <end position="126"/>
    </location>
</feature>
<organism evidence="2 3">
    <name type="scientific">Penicillium frequentans</name>
    <dbReference type="NCBI Taxonomy" id="3151616"/>
    <lineage>
        <taxon>Eukaryota</taxon>
        <taxon>Fungi</taxon>
        <taxon>Dikarya</taxon>
        <taxon>Ascomycota</taxon>
        <taxon>Pezizomycotina</taxon>
        <taxon>Eurotiomycetes</taxon>
        <taxon>Eurotiomycetidae</taxon>
        <taxon>Eurotiales</taxon>
        <taxon>Aspergillaceae</taxon>
        <taxon>Penicillium</taxon>
    </lineage>
</organism>
<sequence length="126" mass="13789">MVHFEDLRKTAYDAENDLNSYQAKQGLGKKSDSTQESGVDEMTEKRFADHGASVKYGPGATASGSDHRKVPEDEGGTRDDRGRLPKAEHFKGPGGPEDNIKIDSEQRPGDQDTLNLQGMKQRGIAE</sequence>
<dbReference type="EMBL" id="JAQIZZ010000003">
    <property type="protein sequence ID" value="KAJ5545905.1"/>
    <property type="molecule type" value="Genomic_DNA"/>
</dbReference>
<feature type="compositionally biased region" description="Basic and acidic residues" evidence="1">
    <location>
        <begin position="65"/>
        <end position="91"/>
    </location>
</feature>
<reference evidence="2 3" key="1">
    <citation type="journal article" date="2023" name="IMA Fungus">
        <title>Comparative genomic study of the Penicillium genus elucidates a diverse pangenome and 15 lateral gene transfer events.</title>
        <authorList>
            <person name="Petersen C."/>
            <person name="Sorensen T."/>
            <person name="Nielsen M.R."/>
            <person name="Sondergaard T.E."/>
            <person name="Sorensen J.L."/>
            <person name="Fitzpatrick D.A."/>
            <person name="Frisvad J.C."/>
            <person name="Nielsen K.L."/>
        </authorList>
    </citation>
    <scope>NUCLEOTIDE SEQUENCE [LARGE SCALE GENOMIC DNA]</scope>
    <source>
        <strain evidence="2 3">IBT 35679</strain>
    </source>
</reference>
<evidence type="ECO:0000256" key="1">
    <source>
        <dbReference type="SAM" id="MobiDB-lite"/>
    </source>
</evidence>
<comment type="caution">
    <text evidence="2">The sequence shown here is derived from an EMBL/GenBank/DDBJ whole genome shotgun (WGS) entry which is preliminary data.</text>
</comment>
<name>A0AAD6CYT9_9EURO</name>
<dbReference type="AlphaFoldDB" id="A0AAD6CYT9"/>
<dbReference type="Proteomes" id="UP001220324">
    <property type="component" value="Unassembled WGS sequence"/>
</dbReference>
<feature type="compositionally biased region" description="Basic and acidic residues" evidence="1">
    <location>
        <begin position="1"/>
        <end position="12"/>
    </location>
</feature>
<accession>A0AAD6CYT9</accession>
<evidence type="ECO:0000313" key="3">
    <source>
        <dbReference type="Proteomes" id="UP001220324"/>
    </source>
</evidence>
<keyword evidence="3" id="KW-1185">Reference proteome</keyword>
<feature type="compositionally biased region" description="Basic and acidic residues" evidence="1">
    <location>
        <begin position="98"/>
        <end position="110"/>
    </location>
</feature>
<protein>
    <submittedName>
        <fullName evidence="2">Uncharacterized protein</fullName>
    </submittedName>
</protein>
<gene>
    <name evidence="2" type="ORF">N7494_003490</name>
</gene>
<evidence type="ECO:0000313" key="2">
    <source>
        <dbReference type="EMBL" id="KAJ5545905.1"/>
    </source>
</evidence>
<proteinExistence type="predicted"/>